<dbReference type="Gene3D" id="1.20.1050.80">
    <property type="entry name" value="VPS9 domain"/>
    <property type="match status" value="1"/>
</dbReference>
<accession>A0AAN9UCK9</accession>
<reference evidence="3 4" key="1">
    <citation type="submission" date="2024-02" db="EMBL/GenBank/DDBJ databases">
        <title>De novo assembly and annotation of 12 fungi associated with fruit tree decline syndrome in Ontario, Canada.</title>
        <authorList>
            <person name="Sulman M."/>
            <person name="Ellouze W."/>
            <person name="Ilyukhin E."/>
        </authorList>
    </citation>
    <scope>NUCLEOTIDE SEQUENCE [LARGE SCALE GENOMIC DNA]</scope>
    <source>
        <strain evidence="3 4">M11/M66-122</strain>
    </source>
</reference>
<dbReference type="AlphaFoldDB" id="A0AAN9UCK9"/>
<dbReference type="PANTHER" id="PTHR23101">
    <property type="entry name" value="RAB GDP/GTP EXCHANGE FACTOR"/>
    <property type="match status" value="1"/>
</dbReference>
<proteinExistence type="predicted"/>
<dbReference type="PROSITE" id="PS51205">
    <property type="entry name" value="VPS9"/>
    <property type="match status" value="1"/>
</dbReference>
<dbReference type="EMBL" id="JAKJXP020000107">
    <property type="protein sequence ID" value="KAK7745620.1"/>
    <property type="molecule type" value="Genomic_DNA"/>
</dbReference>
<feature type="compositionally biased region" description="Basic and acidic residues" evidence="1">
    <location>
        <begin position="526"/>
        <end position="542"/>
    </location>
</feature>
<dbReference type="InterPro" id="IPR045046">
    <property type="entry name" value="Vps9-like"/>
</dbReference>
<name>A0AAN9UCK9_9PEZI</name>
<keyword evidence="4" id="KW-1185">Reference proteome</keyword>
<feature type="region of interest" description="Disordered" evidence="1">
    <location>
        <begin position="1"/>
        <end position="50"/>
    </location>
</feature>
<dbReference type="PANTHER" id="PTHR23101:SF97">
    <property type="entry name" value="DOMAIN PROTEIN, PUTATIVE (AFU_ORTHOLOGUE AFUA_2G10890)-RELATED"/>
    <property type="match status" value="1"/>
</dbReference>
<comment type="caution">
    <text evidence="3">The sequence shown here is derived from an EMBL/GenBank/DDBJ whole genome shotgun (WGS) entry which is preliminary data.</text>
</comment>
<feature type="compositionally biased region" description="Polar residues" evidence="1">
    <location>
        <begin position="384"/>
        <end position="400"/>
    </location>
</feature>
<gene>
    <name evidence="3" type="ORF">SLS62_009728</name>
</gene>
<dbReference type="SMART" id="SM00167">
    <property type="entry name" value="VPS9"/>
    <property type="match status" value="1"/>
</dbReference>
<feature type="compositionally biased region" description="Low complexity" evidence="1">
    <location>
        <begin position="557"/>
        <end position="572"/>
    </location>
</feature>
<evidence type="ECO:0000259" key="2">
    <source>
        <dbReference type="PROSITE" id="PS51205"/>
    </source>
</evidence>
<feature type="region of interest" description="Disordered" evidence="1">
    <location>
        <begin position="503"/>
        <end position="596"/>
    </location>
</feature>
<evidence type="ECO:0000313" key="3">
    <source>
        <dbReference type="EMBL" id="KAK7745620.1"/>
    </source>
</evidence>
<dbReference type="GO" id="GO:0030139">
    <property type="term" value="C:endocytic vesicle"/>
    <property type="evidence" value="ECO:0007669"/>
    <property type="project" value="TreeGrafter"/>
</dbReference>
<dbReference type="Proteomes" id="UP001320420">
    <property type="component" value="Unassembled WGS sequence"/>
</dbReference>
<dbReference type="GO" id="GO:0031267">
    <property type="term" value="F:small GTPase binding"/>
    <property type="evidence" value="ECO:0007669"/>
    <property type="project" value="TreeGrafter"/>
</dbReference>
<evidence type="ECO:0000313" key="4">
    <source>
        <dbReference type="Proteomes" id="UP001320420"/>
    </source>
</evidence>
<dbReference type="InterPro" id="IPR003123">
    <property type="entry name" value="VPS9"/>
</dbReference>
<organism evidence="3 4">
    <name type="scientific">Diatrype stigma</name>
    <dbReference type="NCBI Taxonomy" id="117547"/>
    <lineage>
        <taxon>Eukaryota</taxon>
        <taxon>Fungi</taxon>
        <taxon>Dikarya</taxon>
        <taxon>Ascomycota</taxon>
        <taxon>Pezizomycotina</taxon>
        <taxon>Sordariomycetes</taxon>
        <taxon>Xylariomycetidae</taxon>
        <taxon>Xylariales</taxon>
        <taxon>Diatrypaceae</taxon>
        <taxon>Diatrype</taxon>
    </lineage>
</organism>
<feature type="compositionally biased region" description="Low complexity" evidence="1">
    <location>
        <begin position="411"/>
        <end position="422"/>
    </location>
</feature>
<feature type="domain" description="VPS9" evidence="2">
    <location>
        <begin position="223"/>
        <end position="379"/>
    </location>
</feature>
<dbReference type="GO" id="GO:0016192">
    <property type="term" value="P:vesicle-mediated transport"/>
    <property type="evidence" value="ECO:0007669"/>
    <property type="project" value="InterPro"/>
</dbReference>
<feature type="region of interest" description="Disordered" evidence="1">
    <location>
        <begin position="380"/>
        <end position="438"/>
    </location>
</feature>
<dbReference type="SUPFAM" id="SSF109993">
    <property type="entry name" value="VPS9 domain"/>
    <property type="match status" value="1"/>
</dbReference>
<dbReference type="GO" id="GO:0005829">
    <property type="term" value="C:cytosol"/>
    <property type="evidence" value="ECO:0007669"/>
    <property type="project" value="TreeGrafter"/>
</dbReference>
<sequence>MAPGTPPKGTTEPRPGSLRSTKSLPRHQISESKDPLLSPKRANTFHDGTVPEITVAETGSPHKVPPPGADTFEYEANEDPMEPPRASVDMDEIPIELVSMIDKMFQDFYHVAASHIQTHISSLATRQSRDTSTTANPTSTSRTSSAASILRAKAASLGSRDKTKGTPTKETEQQMLTAEEFAHRKQIRKLLEQKKVMLEEGVERRLCEGIYDRIYRHRSTHDEAQDDRLRSKTAALGLVGIGPTDLGVDVGELASDDPDAITKKQDEIREYLAQARKDLTVMNEKRYPLGKLNYLKAAHKSIVDTLSHFHPSSSADEIMPMLIYTLITMPPEKLNVISDANFIRRFRWEEKMEGETAYCLTNLEAAITFLDTVDLASLRADEQASGQPKSDGDSGTSKTETFPPAYTAGLSAASSSPPSTTTENAAGLKPLPEGSAPRRRLSDLIHTPAQAIGNASDSLLNTADQGFKTIGASLGDSYKFLLGKVRDTTAEGKELIVPRTLDDARKLIGTPPPDDDGPTSGLVPVRESENTDRTGPVRDDKVLSLVGGKKTDRDQSVDSARSTRSASSSKKVVFAEDNKEATSSPSGTPPSTANAPLVESMRNLGNSLNPMNRFSGMSMMRGFGRPASQQAPKDTGNKTVEGGDLSTAFPDIAAALPPKENPKVAPPNKRFMELQNPSDLKLSEVLELLRDYRRLATALRDMDAFKE</sequence>
<protein>
    <recommendedName>
        <fullName evidence="2">VPS9 domain-containing protein</fullName>
    </recommendedName>
</protein>
<evidence type="ECO:0000256" key="1">
    <source>
        <dbReference type="SAM" id="MobiDB-lite"/>
    </source>
</evidence>
<feature type="compositionally biased region" description="Low complexity" evidence="1">
    <location>
        <begin position="581"/>
        <end position="596"/>
    </location>
</feature>
<feature type="region of interest" description="Disordered" evidence="1">
    <location>
        <begin position="124"/>
        <end position="174"/>
    </location>
</feature>
<feature type="compositionally biased region" description="Basic and acidic residues" evidence="1">
    <location>
        <begin position="159"/>
        <end position="172"/>
    </location>
</feature>
<dbReference type="Pfam" id="PF02204">
    <property type="entry name" value="VPS9"/>
    <property type="match status" value="1"/>
</dbReference>
<dbReference type="InterPro" id="IPR037191">
    <property type="entry name" value="VPS9_dom_sf"/>
</dbReference>
<dbReference type="GO" id="GO:0005085">
    <property type="term" value="F:guanyl-nucleotide exchange factor activity"/>
    <property type="evidence" value="ECO:0007669"/>
    <property type="project" value="InterPro"/>
</dbReference>
<feature type="compositionally biased region" description="Low complexity" evidence="1">
    <location>
        <begin position="131"/>
        <end position="148"/>
    </location>
</feature>